<evidence type="ECO:0000313" key="3">
    <source>
        <dbReference type="Proteomes" id="UP000321491"/>
    </source>
</evidence>
<gene>
    <name evidence="2" type="ORF">CQU01_24140</name>
</gene>
<dbReference type="OrthoDB" id="2970492at2"/>
<dbReference type="PROSITE" id="PS51257">
    <property type="entry name" value="PROKAR_LIPOPROTEIN"/>
    <property type="match status" value="1"/>
</dbReference>
<protein>
    <recommendedName>
        <fullName evidence="4">Lipoprotein</fullName>
    </recommendedName>
</protein>
<sequence>MKKSLLLSISFLIVMFFSACTDNSMEPNENNMILSITNNANFDFYSIEISIDKITGGMSNADGSKIQKGDTFRKEYINQEDFDLEGEATFEFVLIGKEENRIPLKEITLELMTNKEYLFEITGDSIKEADLKRVK</sequence>
<name>A0A511UZU9_9BACI</name>
<evidence type="ECO:0000313" key="2">
    <source>
        <dbReference type="EMBL" id="GEN32176.1"/>
    </source>
</evidence>
<keyword evidence="3" id="KW-1185">Reference proteome</keyword>
<feature type="signal peptide" evidence="1">
    <location>
        <begin position="1"/>
        <end position="19"/>
    </location>
</feature>
<evidence type="ECO:0008006" key="4">
    <source>
        <dbReference type="Google" id="ProtNLM"/>
    </source>
</evidence>
<dbReference type="EMBL" id="BJXW01000033">
    <property type="protein sequence ID" value="GEN32176.1"/>
    <property type="molecule type" value="Genomic_DNA"/>
</dbReference>
<dbReference type="Proteomes" id="UP000321491">
    <property type="component" value="Unassembled WGS sequence"/>
</dbReference>
<reference evidence="2 3" key="1">
    <citation type="submission" date="2019-07" db="EMBL/GenBank/DDBJ databases">
        <title>Whole genome shotgun sequence of Cerasibacillus quisquiliarum NBRC 102429.</title>
        <authorList>
            <person name="Hosoyama A."/>
            <person name="Uohara A."/>
            <person name="Ohji S."/>
            <person name="Ichikawa N."/>
        </authorList>
    </citation>
    <scope>NUCLEOTIDE SEQUENCE [LARGE SCALE GENOMIC DNA]</scope>
    <source>
        <strain evidence="2 3">NBRC 102429</strain>
    </source>
</reference>
<dbReference type="AlphaFoldDB" id="A0A511UZU9"/>
<evidence type="ECO:0000256" key="1">
    <source>
        <dbReference type="SAM" id="SignalP"/>
    </source>
</evidence>
<comment type="caution">
    <text evidence="2">The sequence shown here is derived from an EMBL/GenBank/DDBJ whole genome shotgun (WGS) entry which is preliminary data.</text>
</comment>
<feature type="chain" id="PRO_5039450598" description="Lipoprotein" evidence="1">
    <location>
        <begin position="20"/>
        <end position="135"/>
    </location>
</feature>
<proteinExistence type="predicted"/>
<organism evidence="2 3">
    <name type="scientific">Cerasibacillus quisquiliarum</name>
    <dbReference type="NCBI Taxonomy" id="227865"/>
    <lineage>
        <taxon>Bacteria</taxon>
        <taxon>Bacillati</taxon>
        <taxon>Bacillota</taxon>
        <taxon>Bacilli</taxon>
        <taxon>Bacillales</taxon>
        <taxon>Bacillaceae</taxon>
        <taxon>Cerasibacillus</taxon>
    </lineage>
</organism>
<dbReference type="RefSeq" id="WP_146938534.1">
    <property type="nucleotide sequence ID" value="NZ_BJXW01000033.1"/>
</dbReference>
<keyword evidence="1" id="KW-0732">Signal</keyword>
<accession>A0A511UZU9</accession>